<dbReference type="Pfam" id="PF07963">
    <property type="entry name" value="N_methyl"/>
    <property type="match status" value="1"/>
</dbReference>
<dbReference type="KEGG" id="gms:SOIL9_80090"/>
<dbReference type="PANTHER" id="PTHR30093">
    <property type="entry name" value="GENERAL SECRETION PATHWAY PROTEIN G"/>
    <property type="match status" value="1"/>
</dbReference>
<gene>
    <name evidence="2" type="ORF">SOIL9_80090</name>
</gene>
<dbReference type="InterPro" id="IPR045584">
    <property type="entry name" value="Pilin-like"/>
</dbReference>
<organism evidence="2 3">
    <name type="scientific">Gemmata massiliana</name>
    <dbReference type="NCBI Taxonomy" id="1210884"/>
    <lineage>
        <taxon>Bacteria</taxon>
        <taxon>Pseudomonadati</taxon>
        <taxon>Planctomycetota</taxon>
        <taxon>Planctomycetia</taxon>
        <taxon>Gemmatales</taxon>
        <taxon>Gemmataceae</taxon>
        <taxon>Gemmata</taxon>
    </lineage>
</organism>
<feature type="domain" description="DUF1559" evidence="1">
    <location>
        <begin position="33"/>
        <end position="209"/>
    </location>
</feature>
<dbReference type="NCBIfam" id="TIGR02532">
    <property type="entry name" value="IV_pilin_GFxxxE"/>
    <property type="match status" value="1"/>
</dbReference>
<evidence type="ECO:0000313" key="2">
    <source>
        <dbReference type="EMBL" id="VTS00960.1"/>
    </source>
</evidence>
<protein>
    <recommendedName>
        <fullName evidence="1">DUF1559 domain-containing protein</fullName>
    </recommendedName>
</protein>
<dbReference type="InterPro" id="IPR011453">
    <property type="entry name" value="DUF1559"/>
</dbReference>
<dbReference type="InterPro" id="IPR012902">
    <property type="entry name" value="N_methyl_site"/>
</dbReference>
<reference evidence="2 3" key="1">
    <citation type="submission" date="2019-05" db="EMBL/GenBank/DDBJ databases">
        <authorList>
            <consortium name="Science for Life Laboratories"/>
        </authorList>
    </citation>
    <scope>NUCLEOTIDE SEQUENCE [LARGE SCALE GENOMIC DNA]</scope>
    <source>
        <strain evidence="2">Soil9</strain>
    </source>
</reference>
<dbReference type="Pfam" id="PF07596">
    <property type="entry name" value="SBP_bac_10"/>
    <property type="match status" value="1"/>
</dbReference>
<dbReference type="EMBL" id="LR593886">
    <property type="protein sequence ID" value="VTS00960.1"/>
    <property type="molecule type" value="Genomic_DNA"/>
</dbReference>
<dbReference type="Gene3D" id="3.30.700.10">
    <property type="entry name" value="Glycoprotein, Type 4 Pilin"/>
    <property type="match status" value="1"/>
</dbReference>
<proteinExistence type="predicted"/>
<dbReference type="RefSeq" id="WP_162672320.1">
    <property type="nucleotide sequence ID" value="NZ_LR593886.1"/>
</dbReference>
<sequence length="285" mass="30953">MVAQRRSGFTLIELLVVIAIIAVLIGLLLPAVQKVRAAAARLKCQNNLKQVGVAFMNCCDSNSGKIPINHWYPNVPGDHGSVFFHLLPYMEGSNVHDEHLCTFTGYNSTGRSAWAKPGDLGNPSLPGRSGRANKPFSTYICPADWTAPAGGTDGEFTFGSYATNFLVTSAPGNEPWLYNPRSIAYRRYPASIPDGTSNTLLTSEKLARATTGEIFQRPYLAENAGNLIFTNLVNASHFGYDGVVNERQTPVDYSVARFVVRPTEDYCKSNTRPAHGGGRSSFPCA</sequence>
<dbReference type="PROSITE" id="PS00409">
    <property type="entry name" value="PROKAR_NTER_METHYL"/>
    <property type="match status" value="1"/>
</dbReference>
<name>A0A6P2DGP6_9BACT</name>
<keyword evidence="3" id="KW-1185">Reference proteome</keyword>
<dbReference type="Proteomes" id="UP000464178">
    <property type="component" value="Chromosome"/>
</dbReference>
<accession>A0A6P2DGP6</accession>
<dbReference type="AlphaFoldDB" id="A0A6P2DGP6"/>
<evidence type="ECO:0000259" key="1">
    <source>
        <dbReference type="Pfam" id="PF07596"/>
    </source>
</evidence>
<dbReference type="SUPFAM" id="SSF54523">
    <property type="entry name" value="Pili subunits"/>
    <property type="match status" value="1"/>
</dbReference>
<dbReference type="PANTHER" id="PTHR30093:SF2">
    <property type="entry name" value="TYPE II SECRETION SYSTEM PROTEIN H"/>
    <property type="match status" value="1"/>
</dbReference>
<evidence type="ECO:0000313" key="3">
    <source>
        <dbReference type="Proteomes" id="UP000464178"/>
    </source>
</evidence>